<protein>
    <submittedName>
        <fullName evidence="1">Uncharacterized protein</fullName>
    </submittedName>
</protein>
<keyword evidence="2" id="KW-1185">Reference proteome</keyword>
<dbReference type="EMBL" id="FQYR01000003">
    <property type="protein sequence ID" value="SHJ40783.1"/>
    <property type="molecule type" value="Genomic_DNA"/>
</dbReference>
<evidence type="ECO:0000313" key="1">
    <source>
        <dbReference type="EMBL" id="SHJ40783.1"/>
    </source>
</evidence>
<reference evidence="1 2" key="1">
    <citation type="submission" date="2016-11" db="EMBL/GenBank/DDBJ databases">
        <authorList>
            <person name="Jaros S."/>
            <person name="Januszkiewicz K."/>
            <person name="Wedrychowicz H."/>
        </authorList>
    </citation>
    <scope>NUCLEOTIDE SEQUENCE [LARGE SCALE GENOMIC DNA]</scope>
    <source>
        <strain evidence="1 2">DSM 18772</strain>
    </source>
</reference>
<organism evidence="1 2">
    <name type="scientific">Rubritalea squalenifaciens DSM 18772</name>
    <dbReference type="NCBI Taxonomy" id="1123071"/>
    <lineage>
        <taxon>Bacteria</taxon>
        <taxon>Pseudomonadati</taxon>
        <taxon>Verrucomicrobiota</taxon>
        <taxon>Verrucomicrobiia</taxon>
        <taxon>Verrucomicrobiales</taxon>
        <taxon>Rubritaleaceae</taxon>
        <taxon>Rubritalea</taxon>
    </lineage>
</organism>
<dbReference type="AlphaFoldDB" id="A0A1M6J221"/>
<accession>A0A1M6J221</accession>
<proteinExistence type="predicted"/>
<evidence type="ECO:0000313" key="2">
    <source>
        <dbReference type="Proteomes" id="UP000184510"/>
    </source>
</evidence>
<dbReference type="InParanoid" id="A0A1M6J221"/>
<gene>
    <name evidence="1" type="ORF">SAMN02745181_1985</name>
</gene>
<name>A0A1M6J221_9BACT</name>
<dbReference type="Proteomes" id="UP000184510">
    <property type="component" value="Unassembled WGS sequence"/>
</dbReference>
<sequence>MSPYVDLFTASTAVELAKWGDGGLVYFASLSASMIFCTSAL</sequence>